<dbReference type="STRING" id="1770053.SAMN05216551_11816"/>
<evidence type="ECO:0000256" key="1">
    <source>
        <dbReference type="ARBA" id="ARBA00022801"/>
    </source>
</evidence>
<dbReference type="InterPro" id="IPR050300">
    <property type="entry name" value="GDXG_lipolytic_enzyme"/>
</dbReference>
<evidence type="ECO:0000256" key="2">
    <source>
        <dbReference type="SAM" id="SignalP"/>
    </source>
</evidence>
<dbReference type="SUPFAM" id="SSF53474">
    <property type="entry name" value="alpha/beta-Hydrolases"/>
    <property type="match status" value="1"/>
</dbReference>
<evidence type="ECO:0000259" key="3">
    <source>
        <dbReference type="Pfam" id="PF20434"/>
    </source>
</evidence>
<dbReference type="InterPro" id="IPR029058">
    <property type="entry name" value="AB_hydrolase_fold"/>
</dbReference>
<dbReference type="EMBL" id="FNLO01000018">
    <property type="protein sequence ID" value="SDV51509.1"/>
    <property type="molecule type" value="Genomic_DNA"/>
</dbReference>
<dbReference type="Pfam" id="PF20434">
    <property type="entry name" value="BD-FAE"/>
    <property type="match status" value="1"/>
</dbReference>
<organism evidence="4 5">
    <name type="scientific">Chitinasiproducens palmae</name>
    <dbReference type="NCBI Taxonomy" id="1770053"/>
    <lineage>
        <taxon>Bacteria</taxon>
        <taxon>Pseudomonadati</taxon>
        <taxon>Pseudomonadota</taxon>
        <taxon>Betaproteobacteria</taxon>
        <taxon>Burkholderiales</taxon>
        <taxon>Burkholderiaceae</taxon>
        <taxon>Chitinasiproducens</taxon>
    </lineage>
</organism>
<evidence type="ECO:0000313" key="4">
    <source>
        <dbReference type="EMBL" id="SDV51509.1"/>
    </source>
</evidence>
<sequence>MSGRAGWLRLAAALAIAPITGGCAWTLNATAGHARTVRDVSYGGAPRQRLDVYLPAQTSGETGPGANASEPAAHAAPGRPIVVFLYGGTWQHGDKANYRFVATAFARHGYVAMVPDYRLYPEVRYPTFLQDAAQAVRFARDHAADYGGDPTRLVLVGHSAGAYIAAMLALDSRWLAAEGLRPERALRAVVGIAGPYDFLPLTDPVLQEIFATPQGLPSTQPITHVGEATPPMLLLAGAADHTVDPGNTERLAARIHEHGGPVQAAVYPGNVSHLSIIGAFAPPLRFLAPSQRDTFSFIDAQTGWAESASAGSAANVTAATRAADARP</sequence>
<gene>
    <name evidence="4" type="ORF">SAMN05216551_11816</name>
</gene>
<reference evidence="5" key="1">
    <citation type="submission" date="2016-09" db="EMBL/GenBank/DDBJ databases">
        <authorList>
            <person name="Varghese N."/>
            <person name="Submissions S."/>
        </authorList>
    </citation>
    <scope>NUCLEOTIDE SEQUENCE [LARGE SCALE GENOMIC DNA]</scope>
    <source>
        <strain evidence="5">JS23</strain>
    </source>
</reference>
<feature type="chain" id="PRO_5017363625" evidence="2">
    <location>
        <begin position="25"/>
        <end position="327"/>
    </location>
</feature>
<dbReference type="InterPro" id="IPR049492">
    <property type="entry name" value="BD-FAE-like_dom"/>
</dbReference>
<dbReference type="AlphaFoldDB" id="A0A1H2PVZ3"/>
<feature type="signal peptide" evidence="2">
    <location>
        <begin position="1"/>
        <end position="24"/>
    </location>
</feature>
<dbReference type="GO" id="GO:0016787">
    <property type="term" value="F:hydrolase activity"/>
    <property type="evidence" value="ECO:0007669"/>
    <property type="project" value="UniProtKB-KW"/>
</dbReference>
<evidence type="ECO:0000313" key="5">
    <source>
        <dbReference type="Proteomes" id="UP000243719"/>
    </source>
</evidence>
<dbReference type="Proteomes" id="UP000243719">
    <property type="component" value="Unassembled WGS sequence"/>
</dbReference>
<accession>A0A1H2PVZ3</accession>
<dbReference type="Gene3D" id="3.40.50.1820">
    <property type="entry name" value="alpha/beta hydrolase"/>
    <property type="match status" value="1"/>
</dbReference>
<proteinExistence type="predicted"/>
<name>A0A1H2PVZ3_9BURK</name>
<protein>
    <submittedName>
        <fullName evidence="4">Alpha/beta hydrolase fold</fullName>
    </submittedName>
</protein>
<dbReference type="PANTHER" id="PTHR48081">
    <property type="entry name" value="AB HYDROLASE SUPERFAMILY PROTEIN C4A8.06C"/>
    <property type="match status" value="1"/>
</dbReference>
<keyword evidence="2" id="KW-0732">Signal</keyword>
<keyword evidence="1 4" id="KW-0378">Hydrolase</keyword>
<keyword evidence="5" id="KW-1185">Reference proteome</keyword>
<dbReference type="PANTHER" id="PTHR48081:SF9">
    <property type="entry name" value="CARBOXYLESTERASE"/>
    <property type="match status" value="1"/>
</dbReference>
<feature type="domain" description="BD-FAE-like" evidence="3">
    <location>
        <begin position="73"/>
        <end position="253"/>
    </location>
</feature>
<dbReference type="PROSITE" id="PS51257">
    <property type="entry name" value="PROKAR_LIPOPROTEIN"/>
    <property type="match status" value="1"/>
</dbReference>